<evidence type="ECO:0000313" key="1">
    <source>
        <dbReference type="EMBL" id="KAF2822857.1"/>
    </source>
</evidence>
<keyword evidence="2" id="KW-1185">Reference proteome</keyword>
<sequence>MFVQSRLKTLEVVHETTDLNTKPFMLVQDGTYISLAGFDQLKRLTVPFGRIGRQPVKTTDNFGPSRDHEIGFSDPRTVLPKSLESVCFLISGYFRIDDVIWFRRLQQAVPNLQQMELQFTMNLNSATYDICLNRPIAQQMLAIIRGWKRSDIVLMTTFGNAKLNIGVSKDMVQATPTNPLPGQFAGTIERFLATSLEHLEQNTDLMEDLGFDQHSIIGEF</sequence>
<dbReference type="Proteomes" id="UP000799424">
    <property type="component" value="Unassembled WGS sequence"/>
</dbReference>
<accession>A0A6A6ZRB4</accession>
<evidence type="ECO:0000313" key="2">
    <source>
        <dbReference type="Proteomes" id="UP000799424"/>
    </source>
</evidence>
<reference evidence="1" key="1">
    <citation type="journal article" date="2020" name="Stud. Mycol.">
        <title>101 Dothideomycetes genomes: a test case for predicting lifestyles and emergence of pathogens.</title>
        <authorList>
            <person name="Haridas S."/>
            <person name="Albert R."/>
            <person name="Binder M."/>
            <person name="Bloem J."/>
            <person name="Labutti K."/>
            <person name="Salamov A."/>
            <person name="Andreopoulos B."/>
            <person name="Baker S."/>
            <person name="Barry K."/>
            <person name="Bills G."/>
            <person name="Bluhm B."/>
            <person name="Cannon C."/>
            <person name="Castanera R."/>
            <person name="Culley D."/>
            <person name="Daum C."/>
            <person name="Ezra D."/>
            <person name="Gonzalez J."/>
            <person name="Henrissat B."/>
            <person name="Kuo A."/>
            <person name="Liang C."/>
            <person name="Lipzen A."/>
            <person name="Lutzoni F."/>
            <person name="Magnuson J."/>
            <person name="Mondo S."/>
            <person name="Nolan M."/>
            <person name="Ohm R."/>
            <person name="Pangilinan J."/>
            <person name="Park H.-J."/>
            <person name="Ramirez L."/>
            <person name="Alfaro M."/>
            <person name="Sun H."/>
            <person name="Tritt A."/>
            <person name="Yoshinaga Y."/>
            <person name="Zwiers L.-H."/>
            <person name="Turgeon B."/>
            <person name="Goodwin S."/>
            <person name="Spatafora J."/>
            <person name="Crous P."/>
            <person name="Grigoriev I."/>
        </authorList>
    </citation>
    <scope>NUCLEOTIDE SEQUENCE</scope>
    <source>
        <strain evidence="1">CBS 113818</strain>
    </source>
</reference>
<organism evidence="1 2">
    <name type="scientific">Ophiobolus disseminans</name>
    <dbReference type="NCBI Taxonomy" id="1469910"/>
    <lineage>
        <taxon>Eukaryota</taxon>
        <taxon>Fungi</taxon>
        <taxon>Dikarya</taxon>
        <taxon>Ascomycota</taxon>
        <taxon>Pezizomycotina</taxon>
        <taxon>Dothideomycetes</taxon>
        <taxon>Pleosporomycetidae</taxon>
        <taxon>Pleosporales</taxon>
        <taxon>Pleosporineae</taxon>
        <taxon>Phaeosphaeriaceae</taxon>
        <taxon>Ophiobolus</taxon>
    </lineage>
</organism>
<name>A0A6A6ZRB4_9PLEO</name>
<protein>
    <submittedName>
        <fullName evidence="1">Uncharacterized protein</fullName>
    </submittedName>
</protein>
<gene>
    <name evidence="1" type="ORF">CC86DRAFT_469482</name>
</gene>
<dbReference type="OrthoDB" id="3669482at2759"/>
<proteinExistence type="predicted"/>
<dbReference type="AlphaFoldDB" id="A0A6A6ZRB4"/>
<dbReference type="EMBL" id="MU006233">
    <property type="protein sequence ID" value="KAF2822857.1"/>
    <property type="molecule type" value="Genomic_DNA"/>
</dbReference>